<sequence>MRKAKAGSHPGLRAHEESVAILLQPSKCPQLSFNRFSIHQPDMTDRDGSVHGVYYTPNGLRHRLQMRQPNRNPGHAGLRQPSIASQDLSQRVFVMSPRGCDSGHPRPWAPCHTSRGLTIRCRHKHADRCSSRSCEQRNSHLVHFPARVLRFRRLWIQIGRTTSRQRGWATILSCLSVCIVVVMDCNA</sequence>
<dbReference type="AlphaFoldDB" id="A0A0C9T305"/>
<reference evidence="1 2" key="1">
    <citation type="submission" date="2014-06" db="EMBL/GenBank/DDBJ databases">
        <title>Evolutionary Origins and Diversification of the Mycorrhizal Mutualists.</title>
        <authorList>
            <consortium name="DOE Joint Genome Institute"/>
            <consortium name="Mycorrhizal Genomics Consortium"/>
            <person name="Kohler A."/>
            <person name="Kuo A."/>
            <person name="Nagy L.G."/>
            <person name="Floudas D."/>
            <person name="Copeland A."/>
            <person name="Barry K.W."/>
            <person name="Cichocki N."/>
            <person name="Veneault-Fourrey C."/>
            <person name="LaButti K."/>
            <person name="Lindquist E.A."/>
            <person name="Lipzen A."/>
            <person name="Lundell T."/>
            <person name="Morin E."/>
            <person name="Murat C."/>
            <person name="Riley R."/>
            <person name="Ohm R."/>
            <person name="Sun H."/>
            <person name="Tunlid A."/>
            <person name="Henrissat B."/>
            <person name="Grigoriev I.V."/>
            <person name="Hibbett D.S."/>
            <person name="Martin F."/>
        </authorList>
    </citation>
    <scope>NUCLEOTIDE SEQUENCE [LARGE SCALE GENOMIC DNA]</scope>
    <source>
        <strain evidence="1 2">FD-325 SS-3</strain>
    </source>
</reference>
<dbReference type="Proteomes" id="UP000053263">
    <property type="component" value="Unassembled WGS sequence"/>
</dbReference>
<feature type="non-terminal residue" evidence="1">
    <location>
        <position position="187"/>
    </location>
</feature>
<feature type="non-terminal residue" evidence="1">
    <location>
        <position position="1"/>
    </location>
</feature>
<organism evidence="1 2">
    <name type="scientific">Plicaturopsis crispa FD-325 SS-3</name>
    <dbReference type="NCBI Taxonomy" id="944288"/>
    <lineage>
        <taxon>Eukaryota</taxon>
        <taxon>Fungi</taxon>
        <taxon>Dikarya</taxon>
        <taxon>Basidiomycota</taxon>
        <taxon>Agaricomycotina</taxon>
        <taxon>Agaricomycetes</taxon>
        <taxon>Agaricomycetidae</taxon>
        <taxon>Amylocorticiales</taxon>
        <taxon>Amylocorticiaceae</taxon>
        <taxon>Plicatura</taxon>
        <taxon>Plicaturopsis crispa</taxon>
    </lineage>
</organism>
<evidence type="ECO:0000313" key="2">
    <source>
        <dbReference type="Proteomes" id="UP000053263"/>
    </source>
</evidence>
<proteinExistence type="predicted"/>
<name>A0A0C9T305_PLICR</name>
<accession>A0A0C9T305</accession>
<keyword evidence="2" id="KW-1185">Reference proteome</keyword>
<protein>
    <submittedName>
        <fullName evidence="1">Unplaced genomic scaffold PLICRscaffold_22, whole genome shotgun sequence</fullName>
    </submittedName>
</protein>
<dbReference type="EMBL" id="KN832575">
    <property type="protein sequence ID" value="KII83639.1"/>
    <property type="molecule type" value="Genomic_DNA"/>
</dbReference>
<gene>
    <name evidence="1" type="ORF">PLICRDRAFT_702445</name>
</gene>
<dbReference type="HOGENOM" id="CLU_1450978_0_0_1"/>
<evidence type="ECO:0000313" key="1">
    <source>
        <dbReference type="EMBL" id="KII83639.1"/>
    </source>
</evidence>